<comment type="caution">
    <text evidence="2">The sequence shown here is derived from an EMBL/GenBank/DDBJ whole genome shotgun (WGS) entry which is preliminary data.</text>
</comment>
<evidence type="ECO:0000313" key="2">
    <source>
        <dbReference type="EMBL" id="KAK7095718.1"/>
    </source>
</evidence>
<feature type="region of interest" description="Disordered" evidence="1">
    <location>
        <begin position="216"/>
        <end position="238"/>
    </location>
</feature>
<gene>
    <name evidence="2" type="ORF">V1264_005092</name>
</gene>
<dbReference type="AlphaFoldDB" id="A0AAN9G542"/>
<accession>A0AAN9G542</accession>
<keyword evidence="3" id="KW-1185">Reference proteome</keyword>
<proteinExistence type="predicted"/>
<dbReference type="PANTHER" id="PTHR33198">
    <property type="entry name" value="ANK_REP_REGION DOMAIN-CONTAINING PROTEIN-RELATED"/>
    <property type="match status" value="1"/>
</dbReference>
<dbReference type="EMBL" id="JBAMIC010000014">
    <property type="protein sequence ID" value="KAK7095718.1"/>
    <property type="molecule type" value="Genomic_DNA"/>
</dbReference>
<name>A0AAN9G542_9CAEN</name>
<reference evidence="2 3" key="1">
    <citation type="submission" date="2024-02" db="EMBL/GenBank/DDBJ databases">
        <title>Chromosome-scale genome assembly of the rough periwinkle Littorina saxatilis.</title>
        <authorList>
            <person name="De Jode A."/>
            <person name="Faria R."/>
            <person name="Formenti G."/>
            <person name="Sims Y."/>
            <person name="Smith T.P."/>
            <person name="Tracey A."/>
            <person name="Wood J.M.D."/>
            <person name="Zagrodzka Z.B."/>
            <person name="Johannesson K."/>
            <person name="Butlin R.K."/>
            <person name="Leder E.H."/>
        </authorList>
    </citation>
    <scope>NUCLEOTIDE SEQUENCE [LARGE SCALE GENOMIC DNA]</scope>
    <source>
        <strain evidence="2">Snail1</strain>
        <tissue evidence="2">Muscle</tissue>
    </source>
</reference>
<feature type="compositionally biased region" description="Basic and acidic residues" evidence="1">
    <location>
        <begin position="223"/>
        <end position="238"/>
    </location>
</feature>
<sequence>MPTTHRTRMLSLHGVRRAEEAQQRNERQVTARIPLPTKFEINVPNLEGAWKKFRRTWDTYETASRLKTQEDEYRTAVFTSCLGEGALDVLDGFQFEAGQEKKIDSVLNKFTDYCVGETCEAYETYKFHQRKQEKGESIDAYVGALRQLAGSCNFEQFRDRMLRDRIVAGIADDAVRTKLLQEKELTLKTCIDLCRVHEVSAQQSKSMAAEEIHHLKTKGKMRRTAESTYKKGGNEDSHKGKQCSYCARSHKKGKEHCPAYGQQCKMCGKKNHFAVMCKLKERKTVHEVCDEDDDFDDDDLVLHVNGVSIAGKKDEHSDDVLLVDDDDQNSDVVVFHVDGDDKSEKSVHAKMLVGQDKTNVIVQLDSGATINSFSVDTYKTVTGDSKLTDLQKSDKRLLMYDKSVVKPVGKRILSVENPKNNSHYKVRFIVVEGKVKSILGCRAIQHMGLVTVNKENIAVITDNQKTVMSEFKDVFEGELGRLEGDLNLVVDSPSSQVTVQKMAKSSEGEGQRRT</sequence>
<protein>
    <submittedName>
        <fullName evidence="2">Uncharacterized protein</fullName>
    </submittedName>
</protein>
<organism evidence="2 3">
    <name type="scientific">Littorina saxatilis</name>
    <dbReference type="NCBI Taxonomy" id="31220"/>
    <lineage>
        <taxon>Eukaryota</taxon>
        <taxon>Metazoa</taxon>
        <taxon>Spiralia</taxon>
        <taxon>Lophotrochozoa</taxon>
        <taxon>Mollusca</taxon>
        <taxon>Gastropoda</taxon>
        <taxon>Caenogastropoda</taxon>
        <taxon>Littorinimorpha</taxon>
        <taxon>Littorinoidea</taxon>
        <taxon>Littorinidae</taxon>
        <taxon>Littorina</taxon>
    </lineage>
</organism>
<evidence type="ECO:0000256" key="1">
    <source>
        <dbReference type="SAM" id="MobiDB-lite"/>
    </source>
</evidence>
<evidence type="ECO:0000313" key="3">
    <source>
        <dbReference type="Proteomes" id="UP001374579"/>
    </source>
</evidence>
<dbReference type="CDD" id="cd05481">
    <property type="entry name" value="retropepsin_like_LTR_1"/>
    <property type="match status" value="1"/>
</dbReference>
<dbReference type="PANTHER" id="PTHR33198:SF20">
    <property type="entry name" value="RETROTRANSPOSON GAG DOMAIN-CONTAINING PROTEIN"/>
    <property type="match status" value="1"/>
</dbReference>
<dbReference type="Proteomes" id="UP001374579">
    <property type="component" value="Unassembled WGS sequence"/>
</dbReference>